<dbReference type="InterPro" id="IPR052044">
    <property type="entry name" value="PKS_Associated_Protein"/>
</dbReference>
<dbReference type="SUPFAM" id="SSF51182">
    <property type="entry name" value="RmlC-like cupins"/>
    <property type="match status" value="1"/>
</dbReference>
<dbReference type="AlphaFoldDB" id="A0A918NMX1"/>
<dbReference type="EMBL" id="BMVU01000019">
    <property type="protein sequence ID" value="GGX82161.1"/>
    <property type="molecule type" value="Genomic_DNA"/>
</dbReference>
<keyword evidence="4" id="KW-1185">Reference proteome</keyword>
<feature type="domain" description="Cupin type-2" evidence="2">
    <location>
        <begin position="90"/>
        <end position="157"/>
    </location>
</feature>
<gene>
    <name evidence="3" type="ORF">GCM10010358_40400</name>
</gene>
<dbReference type="PANTHER" id="PTHR36114">
    <property type="entry name" value="16.7 KDA PROTEIN IN WHIE LOCUS"/>
    <property type="match status" value="1"/>
</dbReference>
<accession>A0A918NMX1</accession>
<dbReference type="PANTHER" id="PTHR36114:SF8">
    <property type="entry name" value="CUPIN TYPE-1 DOMAIN-CONTAINING PROTEIN"/>
    <property type="match status" value="1"/>
</dbReference>
<protein>
    <recommendedName>
        <fullName evidence="2">Cupin type-2 domain-containing protein</fullName>
    </recommendedName>
</protein>
<dbReference type="InterPro" id="IPR011051">
    <property type="entry name" value="RmlC_Cupin_sf"/>
</dbReference>
<dbReference type="InterPro" id="IPR014710">
    <property type="entry name" value="RmlC-like_jellyroll"/>
</dbReference>
<evidence type="ECO:0000313" key="4">
    <source>
        <dbReference type="Proteomes" id="UP000619244"/>
    </source>
</evidence>
<comment type="caution">
    <text evidence="3">The sequence shown here is derived from an EMBL/GenBank/DDBJ whole genome shotgun (WGS) entry which is preliminary data.</text>
</comment>
<proteinExistence type="predicted"/>
<evidence type="ECO:0000313" key="3">
    <source>
        <dbReference type="EMBL" id="GGX82161.1"/>
    </source>
</evidence>
<keyword evidence="1" id="KW-0732">Signal</keyword>
<name>A0A918NMX1_9ACTN</name>
<dbReference type="Proteomes" id="UP000619244">
    <property type="component" value="Unassembled WGS sequence"/>
</dbReference>
<sequence>MPAFRPVLSPVSVILSSSHTATASAPALAIVLTTKFFMCLIVAEERRATRHSEGGQGMKAFRLDELEAERAANDGAYLQFLRERNMSVGLYALDAGAQDPQQPHGQDEVYFVVSGRAAITVGMETTQVARGSVVYVPAGVAHKFHHISEDLRVLVVFSPPEG</sequence>
<feature type="signal peptide" evidence="1">
    <location>
        <begin position="1"/>
        <end position="23"/>
    </location>
</feature>
<dbReference type="InterPro" id="IPR013096">
    <property type="entry name" value="Cupin_2"/>
</dbReference>
<dbReference type="Gene3D" id="2.60.120.10">
    <property type="entry name" value="Jelly Rolls"/>
    <property type="match status" value="1"/>
</dbReference>
<evidence type="ECO:0000256" key="1">
    <source>
        <dbReference type="SAM" id="SignalP"/>
    </source>
</evidence>
<organism evidence="3 4">
    <name type="scientific">Streptomyces minutiscleroticus</name>
    <dbReference type="NCBI Taxonomy" id="68238"/>
    <lineage>
        <taxon>Bacteria</taxon>
        <taxon>Bacillati</taxon>
        <taxon>Actinomycetota</taxon>
        <taxon>Actinomycetes</taxon>
        <taxon>Kitasatosporales</taxon>
        <taxon>Streptomycetaceae</taxon>
        <taxon>Streptomyces</taxon>
    </lineage>
</organism>
<reference evidence="3" key="1">
    <citation type="journal article" date="2014" name="Int. J. Syst. Evol. Microbiol.">
        <title>Complete genome sequence of Corynebacterium casei LMG S-19264T (=DSM 44701T), isolated from a smear-ripened cheese.</title>
        <authorList>
            <consortium name="US DOE Joint Genome Institute (JGI-PGF)"/>
            <person name="Walter F."/>
            <person name="Albersmeier A."/>
            <person name="Kalinowski J."/>
            <person name="Ruckert C."/>
        </authorList>
    </citation>
    <scope>NUCLEOTIDE SEQUENCE</scope>
    <source>
        <strain evidence="3">JCM 4790</strain>
    </source>
</reference>
<reference evidence="3" key="2">
    <citation type="submission" date="2020-09" db="EMBL/GenBank/DDBJ databases">
        <authorList>
            <person name="Sun Q."/>
            <person name="Ohkuma M."/>
        </authorList>
    </citation>
    <scope>NUCLEOTIDE SEQUENCE</scope>
    <source>
        <strain evidence="3">JCM 4790</strain>
    </source>
</reference>
<feature type="chain" id="PRO_5037089618" description="Cupin type-2 domain-containing protein" evidence="1">
    <location>
        <begin position="24"/>
        <end position="162"/>
    </location>
</feature>
<evidence type="ECO:0000259" key="2">
    <source>
        <dbReference type="Pfam" id="PF07883"/>
    </source>
</evidence>
<dbReference type="Pfam" id="PF07883">
    <property type="entry name" value="Cupin_2"/>
    <property type="match status" value="1"/>
</dbReference>